<dbReference type="GO" id="GO:0008360">
    <property type="term" value="P:regulation of cell shape"/>
    <property type="evidence" value="ECO:0007669"/>
    <property type="project" value="UniProtKB-KW"/>
</dbReference>
<dbReference type="InterPro" id="IPR023346">
    <property type="entry name" value="Lysozyme-like_dom_sf"/>
</dbReference>
<dbReference type="Gene3D" id="1.10.3810.10">
    <property type="entry name" value="Biosynthetic peptidoglycan transglycosylase-like"/>
    <property type="match status" value="1"/>
</dbReference>
<evidence type="ECO:0000256" key="3">
    <source>
        <dbReference type="ARBA" id="ARBA00022670"/>
    </source>
</evidence>
<keyword evidence="8" id="KW-0573">Peptidoglycan synthesis</keyword>
<keyword evidence="6 15" id="KW-0812">Transmembrane</keyword>
<dbReference type="GO" id="GO:0030288">
    <property type="term" value="C:outer membrane-bounded periplasmic space"/>
    <property type="evidence" value="ECO:0007669"/>
    <property type="project" value="TreeGrafter"/>
</dbReference>
<protein>
    <recommendedName>
        <fullName evidence="13">peptidoglycan glycosyltransferase</fullName>
        <ecNumber evidence="13">2.4.99.28</ecNumber>
    </recommendedName>
</protein>
<dbReference type="SUPFAM" id="SSF53955">
    <property type="entry name" value="Lysozyme-like"/>
    <property type="match status" value="1"/>
</dbReference>
<dbReference type="FunFam" id="1.10.3810.10:FF:000003">
    <property type="entry name" value="Penicillin-binding protein 1a"/>
    <property type="match status" value="1"/>
</dbReference>
<dbReference type="Pfam" id="PF17092">
    <property type="entry name" value="PCB_OB"/>
    <property type="match status" value="1"/>
</dbReference>
<evidence type="ECO:0000256" key="13">
    <source>
        <dbReference type="ARBA" id="ARBA00044770"/>
    </source>
</evidence>
<gene>
    <name evidence="18" type="ORF">MNBD_GAMMA17-460</name>
</gene>
<dbReference type="InterPro" id="IPR012340">
    <property type="entry name" value="NA-bd_OB-fold"/>
</dbReference>
<dbReference type="AlphaFoldDB" id="A0A3B0ZS24"/>
<feature type="domain" description="Penicillin-binding protein OB-like" evidence="17">
    <location>
        <begin position="321"/>
        <end position="430"/>
    </location>
</feature>
<evidence type="ECO:0000256" key="1">
    <source>
        <dbReference type="ARBA" id="ARBA00004370"/>
    </source>
</evidence>
<keyword evidence="5 18" id="KW-0808">Transferase</keyword>
<organism evidence="18">
    <name type="scientific">hydrothermal vent metagenome</name>
    <dbReference type="NCBI Taxonomy" id="652676"/>
    <lineage>
        <taxon>unclassified sequences</taxon>
        <taxon>metagenomes</taxon>
        <taxon>ecological metagenomes</taxon>
    </lineage>
</organism>
<feature type="non-terminal residue" evidence="18">
    <location>
        <position position="484"/>
    </location>
</feature>
<dbReference type="GO" id="GO:0004180">
    <property type="term" value="F:carboxypeptidase activity"/>
    <property type="evidence" value="ECO:0007669"/>
    <property type="project" value="UniProtKB-KW"/>
</dbReference>
<dbReference type="PANTHER" id="PTHR32282">
    <property type="entry name" value="BINDING PROTEIN TRANSPEPTIDASE, PUTATIVE-RELATED"/>
    <property type="match status" value="1"/>
</dbReference>
<evidence type="ECO:0000256" key="14">
    <source>
        <dbReference type="ARBA" id="ARBA00049902"/>
    </source>
</evidence>
<keyword evidence="11" id="KW-0511">Multifunctional enzyme</keyword>
<dbReference type="InterPro" id="IPR001264">
    <property type="entry name" value="Glyco_trans_51"/>
</dbReference>
<reference evidence="18" key="1">
    <citation type="submission" date="2018-06" db="EMBL/GenBank/DDBJ databases">
        <authorList>
            <person name="Zhirakovskaya E."/>
        </authorList>
    </citation>
    <scope>NUCLEOTIDE SEQUENCE</scope>
</reference>
<keyword evidence="9 15" id="KW-1133">Transmembrane helix</keyword>
<dbReference type="InterPro" id="IPR036950">
    <property type="entry name" value="PBP_transglycosylase"/>
</dbReference>
<keyword evidence="10 15" id="KW-0472">Membrane</keyword>
<evidence type="ECO:0000313" key="18">
    <source>
        <dbReference type="EMBL" id="VAW88839.1"/>
    </source>
</evidence>
<evidence type="ECO:0000256" key="7">
    <source>
        <dbReference type="ARBA" id="ARBA00022960"/>
    </source>
</evidence>
<evidence type="ECO:0000256" key="9">
    <source>
        <dbReference type="ARBA" id="ARBA00022989"/>
    </source>
</evidence>
<dbReference type="Gene3D" id="3.40.710.10">
    <property type="entry name" value="DD-peptidase/beta-lactamase superfamily"/>
    <property type="match status" value="2"/>
</dbReference>
<evidence type="ECO:0000256" key="12">
    <source>
        <dbReference type="ARBA" id="ARBA00023316"/>
    </source>
</evidence>
<keyword evidence="3" id="KW-0378">Hydrolase</keyword>
<dbReference type="EC" id="2.4.99.28" evidence="13"/>
<dbReference type="GO" id="GO:0008955">
    <property type="term" value="F:peptidoglycan glycosyltransferase activity"/>
    <property type="evidence" value="ECO:0007669"/>
    <property type="project" value="UniProtKB-EC"/>
</dbReference>
<evidence type="ECO:0000256" key="8">
    <source>
        <dbReference type="ARBA" id="ARBA00022984"/>
    </source>
</evidence>
<dbReference type="PANTHER" id="PTHR32282:SF27">
    <property type="entry name" value="PENICILLIN-BINDING PROTEIN 1A"/>
    <property type="match status" value="1"/>
</dbReference>
<proteinExistence type="predicted"/>
<name>A0A3B0ZS24_9ZZZZ</name>
<evidence type="ECO:0000256" key="11">
    <source>
        <dbReference type="ARBA" id="ARBA00023268"/>
    </source>
</evidence>
<sequence length="484" mass="54525">MKFLKKLFKTTLATLSALFILGISAVLGVYLYLSPDLPSIETLKEVKLQVPLRVYTADKKLISEFGEMKRSPLTFDEIPQSMIDAILSAEDNRYFEHPGVDYQGILRAVINLAMTGKKSQGGSTITMQVARNFFLSSEKTYLRKINEIFLSFKIENELSKEEILELYLNKIYLGHRSYGIAAAAQVYYGKTMEQLSIAEMAMIAGLPKAPSRFNPVTNLKRAVMRRNYVLGRMHALNYIDTNIYEDALNTEDNAKLHGLSIEISAPHVAEMVRSQMVKQYGDEQTYTGGYKVITTIDSRLQVAANNALRRALLDYDSRHGYRGTLGHVDFSNLPTIESWSQLFKRIPKVGYLTSAVVLALEEQAVTVMLNTDTNLIAHIPWGGLSWARTYINDNRRGPKLKIAANVLKEGDLIYLQRDPKHGWRLSQPPQTEGALISISAHDGHIIALNGGYDFHRSNFNRVTQAFRQPGSNFKPFIYSAALEK</sequence>
<dbReference type="GO" id="GO:0009252">
    <property type="term" value="P:peptidoglycan biosynthetic process"/>
    <property type="evidence" value="ECO:0007669"/>
    <property type="project" value="UniProtKB-KW"/>
</dbReference>
<comment type="catalytic activity">
    <reaction evidence="14">
        <text>[GlcNAc-(1-&gt;4)-Mur2Ac(oyl-L-Ala-gamma-D-Glu-L-Lys-D-Ala-D-Ala)](n)-di-trans,octa-cis-undecaprenyl diphosphate + beta-D-GlcNAc-(1-&gt;4)-Mur2Ac(oyl-L-Ala-gamma-D-Glu-L-Lys-D-Ala-D-Ala)-di-trans,octa-cis-undecaprenyl diphosphate = [GlcNAc-(1-&gt;4)-Mur2Ac(oyl-L-Ala-gamma-D-Glu-L-Lys-D-Ala-D-Ala)](n+1)-di-trans,octa-cis-undecaprenyl diphosphate + di-trans,octa-cis-undecaprenyl diphosphate + H(+)</text>
        <dbReference type="Rhea" id="RHEA:23708"/>
        <dbReference type="Rhea" id="RHEA-COMP:9602"/>
        <dbReference type="Rhea" id="RHEA-COMP:9603"/>
        <dbReference type="ChEBI" id="CHEBI:15378"/>
        <dbReference type="ChEBI" id="CHEBI:58405"/>
        <dbReference type="ChEBI" id="CHEBI:60033"/>
        <dbReference type="ChEBI" id="CHEBI:78435"/>
        <dbReference type="EC" id="2.4.99.28"/>
    </reaction>
</comment>
<dbReference type="InterPro" id="IPR012338">
    <property type="entry name" value="Beta-lactam/transpept-like"/>
</dbReference>
<dbReference type="EMBL" id="UOFQ01000110">
    <property type="protein sequence ID" value="VAW88839.1"/>
    <property type="molecule type" value="Genomic_DNA"/>
</dbReference>
<dbReference type="GO" id="GO:0071555">
    <property type="term" value="P:cell wall organization"/>
    <property type="evidence" value="ECO:0007669"/>
    <property type="project" value="UniProtKB-KW"/>
</dbReference>
<comment type="subcellular location">
    <subcellularLocation>
        <location evidence="1">Membrane</location>
    </subcellularLocation>
</comment>
<evidence type="ECO:0000256" key="4">
    <source>
        <dbReference type="ARBA" id="ARBA00022676"/>
    </source>
</evidence>
<dbReference type="Gene3D" id="2.40.50.140">
    <property type="entry name" value="Nucleic acid-binding proteins"/>
    <property type="match status" value="1"/>
</dbReference>
<keyword evidence="12" id="KW-0961">Cell wall biogenesis/degradation</keyword>
<keyword evidence="4 18" id="KW-0328">Glycosyltransferase</keyword>
<evidence type="ECO:0000256" key="6">
    <source>
        <dbReference type="ARBA" id="ARBA00022692"/>
    </source>
</evidence>
<keyword evidence="3" id="KW-0645">Protease</keyword>
<feature type="transmembrane region" description="Helical" evidence="15">
    <location>
        <begin position="12"/>
        <end position="33"/>
    </location>
</feature>
<keyword evidence="7" id="KW-0133">Cell shape</keyword>
<feature type="domain" description="Glycosyl transferase family 51" evidence="16">
    <location>
        <begin position="59"/>
        <end position="234"/>
    </location>
</feature>
<accession>A0A3B0ZS24</accession>
<keyword evidence="2" id="KW-0121">Carboxypeptidase</keyword>
<dbReference type="SUPFAM" id="SSF56601">
    <property type="entry name" value="beta-lactamase/transpeptidase-like"/>
    <property type="match status" value="1"/>
</dbReference>
<dbReference type="Pfam" id="PF00912">
    <property type="entry name" value="Transgly"/>
    <property type="match status" value="1"/>
</dbReference>
<evidence type="ECO:0000256" key="2">
    <source>
        <dbReference type="ARBA" id="ARBA00022645"/>
    </source>
</evidence>
<evidence type="ECO:0000256" key="15">
    <source>
        <dbReference type="SAM" id="Phobius"/>
    </source>
</evidence>
<dbReference type="InterPro" id="IPR050396">
    <property type="entry name" value="Glycosyltr_51/Transpeptidase"/>
</dbReference>
<evidence type="ECO:0000259" key="16">
    <source>
        <dbReference type="Pfam" id="PF00912"/>
    </source>
</evidence>
<dbReference type="InterPro" id="IPR031376">
    <property type="entry name" value="PCB_OB"/>
</dbReference>
<dbReference type="GO" id="GO:0006508">
    <property type="term" value="P:proteolysis"/>
    <property type="evidence" value="ECO:0007669"/>
    <property type="project" value="UniProtKB-KW"/>
</dbReference>
<evidence type="ECO:0000259" key="17">
    <source>
        <dbReference type="Pfam" id="PF17092"/>
    </source>
</evidence>
<dbReference type="GO" id="GO:0016020">
    <property type="term" value="C:membrane"/>
    <property type="evidence" value="ECO:0007669"/>
    <property type="project" value="UniProtKB-SubCell"/>
</dbReference>
<evidence type="ECO:0000256" key="5">
    <source>
        <dbReference type="ARBA" id="ARBA00022679"/>
    </source>
</evidence>
<evidence type="ECO:0000256" key="10">
    <source>
        <dbReference type="ARBA" id="ARBA00023136"/>
    </source>
</evidence>